<sequence length="38" mass="4336">VCCNPSPENLMLQSVPGESYAATRPRRSQITRPWFLET</sequence>
<dbReference type="Proteomes" id="UP000887540">
    <property type="component" value="Unplaced"/>
</dbReference>
<organism evidence="1 2">
    <name type="scientific">Acrobeloides nanus</name>
    <dbReference type="NCBI Taxonomy" id="290746"/>
    <lineage>
        <taxon>Eukaryota</taxon>
        <taxon>Metazoa</taxon>
        <taxon>Ecdysozoa</taxon>
        <taxon>Nematoda</taxon>
        <taxon>Chromadorea</taxon>
        <taxon>Rhabditida</taxon>
        <taxon>Tylenchina</taxon>
        <taxon>Cephalobomorpha</taxon>
        <taxon>Cephaloboidea</taxon>
        <taxon>Cephalobidae</taxon>
        <taxon>Acrobeloides</taxon>
    </lineage>
</organism>
<dbReference type="WBParaSite" id="ACRNAN_scaffold24440.g26128.t1">
    <property type="protein sequence ID" value="ACRNAN_scaffold24440.g26128.t1"/>
    <property type="gene ID" value="ACRNAN_scaffold24440.g26128"/>
</dbReference>
<proteinExistence type="predicted"/>
<dbReference type="AlphaFoldDB" id="A0A914DE89"/>
<keyword evidence="1" id="KW-1185">Reference proteome</keyword>
<reference evidence="2" key="1">
    <citation type="submission" date="2022-11" db="UniProtKB">
        <authorList>
            <consortium name="WormBaseParasite"/>
        </authorList>
    </citation>
    <scope>IDENTIFICATION</scope>
</reference>
<evidence type="ECO:0000313" key="1">
    <source>
        <dbReference type="Proteomes" id="UP000887540"/>
    </source>
</evidence>
<name>A0A914DE89_9BILA</name>
<evidence type="ECO:0000313" key="2">
    <source>
        <dbReference type="WBParaSite" id="ACRNAN_scaffold24440.g26128.t1"/>
    </source>
</evidence>
<protein>
    <submittedName>
        <fullName evidence="2">Uncharacterized protein</fullName>
    </submittedName>
</protein>
<accession>A0A914DE89</accession>